<sequence length="578" mass="64777">MFNKFLLGFCSLFVFYNHLTAQILTQSTSLPQSIYRYPQDYFRYPLDLPPSTAGSFGELRPNHFHSGLDFKTNQRTGYPIHAVADGYVARIRVQYGGFGLAVYIAHPNGYTSVYGHLDHLTAELTKIIKDYQYKNQTWEADILLEPTQVPLQKGDVFAWSGNAGASGGPHLHFELRDTQTEQTINAQLFGLTIPDRVPPTIYSIAAYHLNRKPFSENTTKQFVAVTGSAGNYRLKEASPIKLSGESAFGITTNDMNSSSLNHNGIYSIQLNADGKVVYVFTVDRFAFDQTRAINSHIDYPAFLTSGRWVQKSFVDPGNQIGLYNGTQNRGVINFNDDAFHDMEYIVKDIAGNTSVLKFQVKSSPPAITETVAAKGSFFKFDQQNIFSTELVKVIIPAGSLYDNLNFIYSTLPRKTGAYSVVHRIHNRFTQLNNSIELWIKPDVSLGANADKAVIVNTGGGCFGGVFKDGYVKASIREFGNYYIAIDTIAPVITPVNISEGKNMSATSNMIFRISDNLSGIKTYKAYIDGQWVLLEHDYKTKTFRYFFDEHCPAGKHKLEMVVTDLKDNVKKLTLIFYR</sequence>
<evidence type="ECO:0000259" key="1">
    <source>
        <dbReference type="Pfam" id="PF01551"/>
    </source>
</evidence>
<dbReference type="CDD" id="cd12797">
    <property type="entry name" value="M23_peptidase"/>
    <property type="match status" value="1"/>
</dbReference>
<feature type="domain" description="M23ase beta-sheet core" evidence="1">
    <location>
        <begin position="64"/>
        <end position="126"/>
    </location>
</feature>
<organism evidence="2 3">
    <name type="scientific">Mucilaginibacter arboris</name>
    <dbReference type="NCBI Taxonomy" id="2682090"/>
    <lineage>
        <taxon>Bacteria</taxon>
        <taxon>Pseudomonadati</taxon>
        <taxon>Bacteroidota</taxon>
        <taxon>Sphingobacteriia</taxon>
        <taxon>Sphingobacteriales</taxon>
        <taxon>Sphingobacteriaceae</taxon>
        <taxon>Mucilaginibacter</taxon>
    </lineage>
</organism>
<dbReference type="AlphaFoldDB" id="A0A7K1SUE9"/>
<protein>
    <submittedName>
        <fullName evidence="2">Peptidoglycan DD-metalloendopeptidase family protein</fullName>
    </submittedName>
</protein>
<reference evidence="2 3" key="1">
    <citation type="submission" date="2019-12" db="EMBL/GenBank/DDBJ databases">
        <title>Mucilaginibacter sp. HMF7410 genome sequencing and assembly.</title>
        <authorList>
            <person name="Kang H."/>
            <person name="Cha I."/>
            <person name="Kim H."/>
            <person name="Joh K."/>
        </authorList>
    </citation>
    <scope>NUCLEOTIDE SEQUENCE [LARGE SCALE GENOMIC DNA]</scope>
    <source>
        <strain evidence="2 3">HMF7410</strain>
    </source>
</reference>
<gene>
    <name evidence="2" type="ORF">GO621_05275</name>
</gene>
<dbReference type="PANTHER" id="PTHR21666">
    <property type="entry name" value="PEPTIDASE-RELATED"/>
    <property type="match status" value="1"/>
</dbReference>
<proteinExistence type="predicted"/>
<dbReference type="PANTHER" id="PTHR21666:SF285">
    <property type="entry name" value="M23 FAMILY METALLOPEPTIDASE"/>
    <property type="match status" value="1"/>
</dbReference>
<comment type="caution">
    <text evidence="2">The sequence shown here is derived from an EMBL/GenBank/DDBJ whole genome shotgun (WGS) entry which is preliminary data.</text>
</comment>
<dbReference type="EMBL" id="WPIK01000004">
    <property type="protein sequence ID" value="MVN20946.1"/>
    <property type="molecule type" value="Genomic_DNA"/>
</dbReference>
<dbReference type="GO" id="GO:0004222">
    <property type="term" value="F:metalloendopeptidase activity"/>
    <property type="evidence" value="ECO:0007669"/>
    <property type="project" value="TreeGrafter"/>
</dbReference>
<name>A0A7K1SUE9_9SPHI</name>
<dbReference type="Pfam" id="PF01551">
    <property type="entry name" value="Peptidase_M23"/>
    <property type="match status" value="1"/>
</dbReference>
<dbReference type="SUPFAM" id="SSF51261">
    <property type="entry name" value="Duplicated hybrid motif"/>
    <property type="match status" value="1"/>
</dbReference>
<keyword evidence="3" id="KW-1185">Reference proteome</keyword>
<accession>A0A7K1SUE9</accession>
<dbReference type="Gene3D" id="2.70.70.10">
    <property type="entry name" value="Glucose Permease (Domain IIA)"/>
    <property type="match status" value="1"/>
</dbReference>
<dbReference type="InterPro" id="IPR011055">
    <property type="entry name" value="Dup_hybrid_motif"/>
</dbReference>
<dbReference type="Proteomes" id="UP000462014">
    <property type="component" value="Unassembled WGS sequence"/>
</dbReference>
<evidence type="ECO:0000313" key="2">
    <source>
        <dbReference type="EMBL" id="MVN20946.1"/>
    </source>
</evidence>
<evidence type="ECO:0000313" key="3">
    <source>
        <dbReference type="Proteomes" id="UP000462014"/>
    </source>
</evidence>
<dbReference type="RefSeq" id="WP_157564884.1">
    <property type="nucleotide sequence ID" value="NZ_WPIK01000004.1"/>
</dbReference>
<dbReference type="InterPro" id="IPR050570">
    <property type="entry name" value="Cell_wall_metabolism_enzyme"/>
</dbReference>
<dbReference type="InterPro" id="IPR016047">
    <property type="entry name" value="M23ase_b-sheet_dom"/>
</dbReference>